<evidence type="ECO:0000256" key="1">
    <source>
        <dbReference type="ARBA" id="ARBA00022679"/>
    </source>
</evidence>
<organism evidence="5 6">
    <name type="scientific">Zhenpiania hominis</name>
    <dbReference type="NCBI Taxonomy" id="2763644"/>
    <lineage>
        <taxon>Bacteria</taxon>
        <taxon>Bacillati</taxon>
        <taxon>Bacillota</taxon>
        <taxon>Clostridia</taxon>
        <taxon>Peptostreptococcales</taxon>
        <taxon>Anaerovoracaceae</taxon>
        <taxon>Zhenpiania</taxon>
    </lineage>
</organism>
<protein>
    <submittedName>
        <fullName evidence="5">GNAT family N-acetyltransferase</fullName>
    </submittedName>
</protein>
<dbReference type="AlphaFoldDB" id="A0A923NKQ8"/>
<evidence type="ECO:0000256" key="3">
    <source>
        <dbReference type="ARBA" id="ARBA00038502"/>
    </source>
</evidence>
<sequence length="177" mass="20414">MKTLETQRLLLSAWRKKDAADLYEYAKNPNVGPHAGWKPHGDVKESRQIIKTLFIPNGVWAIRDRESGRAIGTISLEEDKYRPGIRSRELGYSLSEEYWGRGLMTEAAKEVIRYGFEEMGLEMISICTGPENKRSQNVIRKCGFTYEGTLRRAYKIYDGTIRDVLCHSLMREEYDGN</sequence>
<evidence type="ECO:0000256" key="2">
    <source>
        <dbReference type="ARBA" id="ARBA00023315"/>
    </source>
</evidence>
<dbReference type="RefSeq" id="WP_187302966.1">
    <property type="nucleotide sequence ID" value="NZ_CBCTON010000011.1"/>
</dbReference>
<dbReference type="EMBL" id="JACRYT010000007">
    <property type="protein sequence ID" value="MBC6679867.1"/>
    <property type="molecule type" value="Genomic_DNA"/>
</dbReference>
<dbReference type="InterPro" id="IPR051531">
    <property type="entry name" value="N-acetyltransferase"/>
</dbReference>
<proteinExistence type="inferred from homology"/>
<dbReference type="GO" id="GO:0008999">
    <property type="term" value="F:protein-N-terminal-alanine acetyltransferase activity"/>
    <property type="evidence" value="ECO:0007669"/>
    <property type="project" value="TreeGrafter"/>
</dbReference>
<reference evidence="5" key="1">
    <citation type="submission" date="2020-08" db="EMBL/GenBank/DDBJ databases">
        <title>Genome public.</title>
        <authorList>
            <person name="Liu C."/>
            <person name="Sun Q."/>
        </authorList>
    </citation>
    <scope>NUCLEOTIDE SEQUENCE</scope>
    <source>
        <strain evidence="5">BX12</strain>
    </source>
</reference>
<keyword evidence="2" id="KW-0012">Acyltransferase</keyword>
<dbReference type="PANTHER" id="PTHR43792">
    <property type="entry name" value="GNAT FAMILY, PUTATIVE (AFU_ORTHOLOGUE AFUA_3G00765)-RELATED-RELATED"/>
    <property type="match status" value="1"/>
</dbReference>
<dbReference type="GO" id="GO:0005737">
    <property type="term" value="C:cytoplasm"/>
    <property type="evidence" value="ECO:0007669"/>
    <property type="project" value="TreeGrafter"/>
</dbReference>
<dbReference type="InterPro" id="IPR000182">
    <property type="entry name" value="GNAT_dom"/>
</dbReference>
<accession>A0A923NKQ8</accession>
<dbReference type="Proteomes" id="UP000602647">
    <property type="component" value="Unassembled WGS sequence"/>
</dbReference>
<evidence type="ECO:0000313" key="5">
    <source>
        <dbReference type="EMBL" id="MBC6679867.1"/>
    </source>
</evidence>
<dbReference type="PANTHER" id="PTHR43792:SF8">
    <property type="entry name" value="[RIBOSOMAL PROTEIN US5]-ALANINE N-ACETYLTRANSFERASE"/>
    <property type="match status" value="1"/>
</dbReference>
<dbReference type="InterPro" id="IPR016181">
    <property type="entry name" value="Acyl_CoA_acyltransferase"/>
</dbReference>
<evidence type="ECO:0000259" key="4">
    <source>
        <dbReference type="PROSITE" id="PS51186"/>
    </source>
</evidence>
<feature type="domain" description="N-acetyltransferase" evidence="4">
    <location>
        <begin position="9"/>
        <end position="175"/>
    </location>
</feature>
<dbReference type="Pfam" id="PF13302">
    <property type="entry name" value="Acetyltransf_3"/>
    <property type="match status" value="1"/>
</dbReference>
<keyword evidence="6" id="KW-1185">Reference proteome</keyword>
<dbReference type="SUPFAM" id="SSF55729">
    <property type="entry name" value="Acyl-CoA N-acyltransferases (Nat)"/>
    <property type="match status" value="1"/>
</dbReference>
<dbReference type="PROSITE" id="PS51186">
    <property type="entry name" value="GNAT"/>
    <property type="match status" value="1"/>
</dbReference>
<comment type="caution">
    <text evidence="5">The sequence shown here is derived from an EMBL/GenBank/DDBJ whole genome shotgun (WGS) entry which is preliminary data.</text>
</comment>
<comment type="similarity">
    <text evidence="3">Belongs to the acetyltransferase family. RimJ subfamily.</text>
</comment>
<gene>
    <name evidence="5" type="ORF">H9L42_08505</name>
</gene>
<dbReference type="Gene3D" id="3.40.630.30">
    <property type="match status" value="1"/>
</dbReference>
<keyword evidence="1" id="KW-0808">Transferase</keyword>
<evidence type="ECO:0000313" key="6">
    <source>
        <dbReference type="Proteomes" id="UP000602647"/>
    </source>
</evidence>
<name>A0A923NKQ8_9FIRM</name>